<protein>
    <recommendedName>
        <fullName evidence="3">G domain-containing protein</fullName>
    </recommendedName>
</protein>
<sequence length="261" mass="29106">MGQIHVVDYIGWTYREITHLTLSLPGTKNLQGAERVVDGQKFILIDIPGNNDSDGEDVPLFIKMSEWLYGAHKTGEHLNGIIYGELISEPRVNKADHELDELLKAIVGKTQFNRVAIVTSMWNRQVFQYAAQHESARMDGGNAVWRDLLDEGATTFRCHHTEDSALRVLRHFLPSSKFPPQPVQLQQELLRSGGSLNETSAGRLFALSVAVRVSDLEKQIEIVGAKLKITGSGARHENLARQDIENCGESTLLLCFVILAH</sequence>
<accession>A0ABR1QZI7</accession>
<name>A0ABR1QZI7_9PEZI</name>
<organism evidence="1 2">
    <name type="scientific">Apiospora aurea</name>
    <dbReference type="NCBI Taxonomy" id="335848"/>
    <lineage>
        <taxon>Eukaryota</taxon>
        <taxon>Fungi</taxon>
        <taxon>Dikarya</taxon>
        <taxon>Ascomycota</taxon>
        <taxon>Pezizomycotina</taxon>
        <taxon>Sordariomycetes</taxon>
        <taxon>Xylariomycetidae</taxon>
        <taxon>Amphisphaeriales</taxon>
        <taxon>Apiosporaceae</taxon>
        <taxon>Apiospora</taxon>
    </lineage>
</organism>
<keyword evidence="2" id="KW-1185">Reference proteome</keyword>
<dbReference type="InterPro" id="IPR027417">
    <property type="entry name" value="P-loop_NTPase"/>
</dbReference>
<dbReference type="Proteomes" id="UP001391051">
    <property type="component" value="Unassembled WGS sequence"/>
</dbReference>
<comment type="caution">
    <text evidence="1">The sequence shown here is derived from an EMBL/GenBank/DDBJ whole genome shotgun (WGS) entry which is preliminary data.</text>
</comment>
<dbReference type="Gene3D" id="3.40.50.300">
    <property type="entry name" value="P-loop containing nucleotide triphosphate hydrolases"/>
    <property type="match status" value="1"/>
</dbReference>
<gene>
    <name evidence="1" type="ORF">PG986_002110</name>
</gene>
<evidence type="ECO:0000313" key="1">
    <source>
        <dbReference type="EMBL" id="KAK7967833.1"/>
    </source>
</evidence>
<evidence type="ECO:0000313" key="2">
    <source>
        <dbReference type="Proteomes" id="UP001391051"/>
    </source>
</evidence>
<dbReference type="EMBL" id="JAQQWE010000001">
    <property type="protein sequence ID" value="KAK7967833.1"/>
    <property type="molecule type" value="Genomic_DNA"/>
</dbReference>
<evidence type="ECO:0008006" key="3">
    <source>
        <dbReference type="Google" id="ProtNLM"/>
    </source>
</evidence>
<reference evidence="1 2" key="1">
    <citation type="submission" date="2023-01" db="EMBL/GenBank/DDBJ databases">
        <title>Analysis of 21 Apiospora genomes using comparative genomics revels a genus with tremendous synthesis potential of carbohydrate active enzymes and secondary metabolites.</title>
        <authorList>
            <person name="Sorensen T."/>
        </authorList>
    </citation>
    <scope>NUCLEOTIDE SEQUENCE [LARGE SCALE GENOMIC DNA]</scope>
    <source>
        <strain evidence="1 2">CBS 24483</strain>
    </source>
</reference>
<proteinExistence type="predicted"/>
<dbReference type="GeneID" id="92071394"/>
<dbReference type="RefSeq" id="XP_066707225.1">
    <property type="nucleotide sequence ID" value="XM_066838332.1"/>
</dbReference>